<sequence length="162" mass="18822">MNERGTVAALGQEIAEAAQECCRTTLSLNNQSNFIQYYKQKYPDIDLLARTNPHAVEWSNFLNNQVVFHNYVILSGRQIKPSKFDEYAPNSLIQYESSGQKYVGKVAFIASHYQPMNDQDLLREFLFGVRWLKRASFQEFNTSTWDRLYLTIALIYVFSAEN</sequence>
<comment type="caution">
    <text evidence="1">The sequence shown here is derived from an EMBL/GenBank/DDBJ whole genome shotgun (WGS) entry which is preliminary data.</text>
</comment>
<evidence type="ECO:0000313" key="2">
    <source>
        <dbReference type="Proteomes" id="UP000186601"/>
    </source>
</evidence>
<name>A0A2R6NUX2_9APHY</name>
<protein>
    <submittedName>
        <fullName evidence="1">Uncharacterized protein</fullName>
    </submittedName>
</protein>
<dbReference type="AlphaFoldDB" id="A0A2R6NUX2"/>
<gene>
    <name evidence="1" type="ORF">PHLCEN_2v7996</name>
</gene>
<dbReference type="STRING" id="98765.A0A2R6NUX2"/>
<organism evidence="1 2">
    <name type="scientific">Hermanssonia centrifuga</name>
    <dbReference type="NCBI Taxonomy" id="98765"/>
    <lineage>
        <taxon>Eukaryota</taxon>
        <taxon>Fungi</taxon>
        <taxon>Dikarya</taxon>
        <taxon>Basidiomycota</taxon>
        <taxon>Agaricomycotina</taxon>
        <taxon>Agaricomycetes</taxon>
        <taxon>Polyporales</taxon>
        <taxon>Meruliaceae</taxon>
        <taxon>Hermanssonia</taxon>
    </lineage>
</organism>
<proteinExistence type="predicted"/>
<keyword evidence="2" id="KW-1185">Reference proteome</keyword>
<evidence type="ECO:0000313" key="1">
    <source>
        <dbReference type="EMBL" id="PSR77235.1"/>
    </source>
</evidence>
<dbReference type="EMBL" id="MLYV02000805">
    <property type="protein sequence ID" value="PSR77235.1"/>
    <property type="molecule type" value="Genomic_DNA"/>
</dbReference>
<accession>A0A2R6NUX2</accession>
<reference evidence="1 2" key="1">
    <citation type="submission" date="2018-02" db="EMBL/GenBank/DDBJ databases">
        <title>Genome sequence of the basidiomycete white-rot fungus Phlebia centrifuga.</title>
        <authorList>
            <person name="Granchi Z."/>
            <person name="Peng M."/>
            <person name="de Vries R.P."/>
            <person name="Hilden K."/>
            <person name="Makela M.R."/>
            <person name="Grigoriev I."/>
            <person name="Riley R."/>
        </authorList>
    </citation>
    <scope>NUCLEOTIDE SEQUENCE [LARGE SCALE GENOMIC DNA]</scope>
    <source>
        <strain evidence="1 2">FBCC195</strain>
    </source>
</reference>
<dbReference type="Proteomes" id="UP000186601">
    <property type="component" value="Unassembled WGS sequence"/>
</dbReference>